<feature type="transmembrane region" description="Helical" evidence="9">
    <location>
        <begin position="390"/>
        <end position="410"/>
    </location>
</feature>
<dbReference type="RefSeq" id="WP_344121988.1">
    <property type="nucleotide sequence ID" value="NZ_BAAABW010000026.1"/>
</dbReference>
<keyword evidence="2" id="KW-1003">Cell membrane</keyword>
<feature type="region of interest" description="Disordered" evidence="8">
    <location>
        <begin position="90"/>
        <end position="134"/>
    </location>
</feature>
<keyword evidence="12" id="KW-1185">Reference proteome</keyword>
<feature type="transmembrane region" description="Helical" evidence="9">
    <location>
        <begin position="219"/>
        <end position="240"/>
    </location>
</feature>
<evidence type="ECO:0000256" key="6">
    <source>
        <dbReference type="ARBA" id="ARBA00022989"/>
    </source>
</evidence>
<feature type="transmembrane region" description="Helical" evidence="9">
    <location>
        <begin position="431"/>
        <end position="452"/>
    </location>
</feature>
<keyword evidence="7 9" id="KW-0472">Membrane</keyword>
<evidence type="ECO:0000256" key="4">
    <source>
        <dbReference type="ARBA" id="ARBA00022679"/>
    </source>
</evidence>
<feature type="transmembrane region" description="Helical" evidence="9">
    <location>
        <begin position="490"/>
        <end position="508"/>
    </location>
</feature>
<feature type="transmembrane region" description="Helical" evidence="9">
    <location>
        <begin position="275"/>
        <end position="291"/>
    </location>
</feature>
<evidence type="ECO:0000256" key="5">
    <source>
        <dbReference type="ARBA" id="ARBA00022692"/>
    </source>
</evidence>
<keyword evidence="4" id="KW-0808">Transferase</keyword>
<feature type="transmembrane region" description="Helical" evidence="9">
    <location>
        <begin position="146"/>
        <end position="166"/>
    </location>
</feature>
<comment type="caution">
    <text evidence="11">The sequence shown here is derived from an EMBL/GenBank/DDBJ whole genome shotgun (WGS) entry which is preliminary data.</text>
</comment>
<protein>
    <submittedName>
        <fullName evidence="11">DUF3824 domain-containing protein</fullName>
    </submittedName>
</protein>
<evidence type="ECO:0000313" key="11">
    <source>
        <dbReference type="EMBL" id="GAA0370377.1"/>
    </source>
</evidence>
<accession>A0ABN0XQN5</accession>
<feature type="compositionally biased region" description="Polar residues" evidence="8">
    <location>
        <begin position="96"/>
        <end position="111"/>
    </location>
</feature>
<evidence type="ECO:0000256" key="9">
    <source>
        <dbReference type="SAM" id="Phobius"/>
    </source>
</evidence>
<evidence type="ECO:0000256" key="8">
    <source>
        <dbReference type="SAM" id="MobiDB-lite"/>
    </source>
</evidence>
<feature type="transmembrane region" description="Helical" evidence="9">
    <location>
        <begin position="458"/>
        <end position="478"/>
    </location>
</feature>
<feature type="transmembrane region" description="Helical" evidence="9">
    <location>
        <begin position="346"/>
        <end position="370"/>
    </location>
</feature>
<evidence type="ECO:0000313" key="12">
    <source>
        <dbReference type="Proteomes" id="UP001500063"/>
    </source>
</evidence>
<feature type="domain" description="Glycosyltransferase RgtA/B/C/D-like" evidence="10">
    <location>
        <begin position="222"/>
        <end position="359"/>
    </location>
</feature>
<evidence type="ECO:0000256" key="7">
    <source>
        <dbReference type="ARBA" id="ARBA00023136"/>
    </source>
</evidence>
<dbReference type="Proteomes" id="UP001500063">
    <property type="component" value="Unassembled WGS sequence"/>
</dbReference>
<evidence type="ECO:0000256" key="2">
    <source>
        <dbReference type="ARBA" id="ARBA00022475"/>
    </source>
</evidence>
<evidence type="ECO:0000256" key="1">
    <source>
        <dbReference type="ARBA" id="ARBA00004651"/>
    </source>
</evidence>
<sequence>MEPSINDPRGRGYRVPEQQDGHGPDHNDPYYDMGWAGGQVTGPEQQTYDPYTTPVTEPYPAAQYAAPGPAAHTGGQATAAAPYAQYPAPYEEQQAHQGAQVPQWQLPQDSSPAEHGQRTADPEPAYRIPQTPDAGWDMAHSRRRGWVSRAVLLCILAIQAVLSLRLSNTAFQDEALYLYAGHMELDHLLHGAELPVDYNAYFSGSSSLYPVLAALADSAFGLAGARALSLACMLGTTALLYSFTRRMFNERVALAAAALFAVTQSTIVLGNFATYDAAALFLLTLATWIVVRTDRAPVAAVLLAAPVAALAVGVKYAAALYLPTIIVLAVLTAWPHRGRRSLWRGVALAAGTVALLGIALLASDVLAGIQKTTTSREHGTESAFALLQRSAGWGGLLFATACVGAISYARRGRMNESPRSLSMSGPGRRRRVMIGLLLCCTALLAPAYQMYLGTGVSLFKHVGFGLLFAAPMAGIGVSRLVGAHFRYPQLGILLWVVMLCVGLAQSTWRFGVWPNSTQLVDVLRPYVNDKGRYLGGTHEVAVYYLREQTSQRQWTPTDNISYQDSRGATHTGEDGYKRALDDGWFDLVVLDGLATGGTDALIADNLKANARYRLLTTIPFENSSGTGAYRVWVKR</sequence>
<keyword evidence="6 9" id="KW-1133">Transmembrane helix</keyword>
<proteinExistence type="predicted"/>
<dbReference type="InterPro" id="IPR050297">
    <property type="entry name" value="LipidA_mod_glycosyltrf_83"/>
</dbReference>
<dbReference type="InterPro" id="IPR038731">
    <property type="entry name" value="RgtA/B/C-like"/>
</dbReference>
<dbReference type="PANTHER" id="PTHR33908">
    <property type="entry name" value="MANNOSYLTRANSFERASE YKCB-RELATED"/>
    <property type="match status" value="1"/>
</dbReference>
<feature type="compositionally biased region" description="Polar residues" evidence="8">
    <location>
        <begin position="42"/>
        <end position="55"/>
    </location>
</feature>
<gene>
    <name evidence="11" type="ORF">GCM10010319_55470</name>
</gene>
<keyword evidence="3" id="KW-0328">Glycosyltransferase</keyword>
<keyword evidence="5 9" id="KW-0812">Transmembrane</keyword>
<feature type="region of interest" description="Disordered" evidence="8">
    <location>
        <begin position="1"/>
        <end position="76"/>
    </location>
</feature>
<feature type="transmembrane region" description="Helical" evidence="9">
    <location>
        <begin position="318"/>
        <end position="334"/>
    </location>
</feature>
<dbReference type="EMBL" id="BAAABW010000026">
    <property type="protein sequence ID" value="GAA0370377.1"/>
    <property type="molecule type" value="Genomic_DNA"/>
</dbReference>
<evidence type="ECO:0000259" key="10">
    <source>
        <dbReference type="Pfam" id="PF13231"/>
    </source>
</evidence>
<feature type="compositionally biased region" description="Low complexity" evidence="8">
    <location>
        <begin position="58"/>
        <end position="76"/>
    </location>
</feature>
<dbReference type="Pfam" id="PF13231">
    <property type="entry name" value="PMT_2"/>
    <property type="match status" value="1"/>
</dbReference>
<evidence type="ECO:0000256" key="3">
    <source>
        <dbReference type="ARBA" id="ARBA00022676"/>
    </source>
</evidence>
<dbReference type="PANTHER" id="PTHR33908:SF11">
    <property type="entry name" value="MEMBRANE PROTEIN"/>
    <property type="match status" value="1"/>
</dbReference>
<reference evidence="11 12" key="1">
    <citation type="journal article" date="2019" name="Int. J. Syst. Evol. Microbiol.">
        <title>The Global Catalogue of Microorganisms (GCM) 10K type strain sequencing project: providing services to taxonomists for standard genome sequencing and annotation.</title>
        <authorList>
            <consortium name="The Broad Institute Genomics Platform"/>
            <consortium name="The Broad Institute Genome Sequencing Center for Infectious Disease"/>
            <person name="Wu L."/>
            <person name="Ma J."/>
        </authorList>
    </citation>
    <scope>NUCLEOTIDE SEQUENCE [LARGE SCALE GENOMIC DNA]</scope>
    <source>
        <strain evidence="11 12">JCM 4565</strain>
    </source>
</reference>
<feature type="compositionally biased region" description="Basic and acidic residues" evidence="8">
    <location>
        <begin position="17"/>
        <end position="29"/>
    </location>
</feature>
<organism evidence="11 12">
    <name type="scientific">Streptomyces blastmyceticus</name>
    <dbReference type="NCBI Taxonomy" id="68180"/>
    <lineage>
        <taxon>Bacteria</taxon>
        <taxon>Bacillati</taxon>
        <taxon>Actinomycetota</taxon>
        <taxon>Actinomycetes</taxon>
        <taxon>Kitasatosporales</taxon>
        <taxon>Streptomycetaceae</taxon>
        <taxon>Streptomyces</taxon>
    </lineage>
</organism>
<name>A0ABN0XQN5_9ACTN</name>
<comment type="subcellular location">
    <subcellularLocation>
        <location evidence="1">Cell membrane</location>
        <topology evidence="1">Multi-pass membrane protein</topology>
    </subcellularLocation>
</comment>